<dbReference type="GO" id="GO:0008270">
    <property type="term" value="F:zinc ion binding"/>
    <property type="evidence" value="ECO:0007669"/>
    <property type="project" value="UniProtKB-KW"/>
</dbReference>
<protein>
    <recommendedName>
        <fullName evidence="3">SWIM-type domain-containing protein</fullName>
    </recommendedName>
</protein>
<evidence type="ECO:0000313" key="4">
    <source>
        <dbReference type="EMBL" id="KOR76886.1"/>
    </source>
</evidence>
<evidence type="ECO:0000313" key="5">
    <source>
        <dbReference type="Proteomes" id="UP000036932"/>
    </source>
</evidence>
<dbReference type="OrthoDB" id="2605079at2"/>
<feature type="region of interest" description="Disordered" evidence="2">
    <location>
        <begin position="148"/>
        <end position="169"/>
    </location>
</feature>
<reference evidence="5" key="1">
    <citation type="submission" date="2015-08" db="EMBL/GenBank/DDBJ databases">
        <title>Genome sequencing project for genomic taxonomy and phylogenomics of Bacillus-like bacteria.</title>
        <authorList>
            <person name="Liu B."/>
            <person name="Wang J."/>
            <person name="Zhu Y."/>
            <person name="Liu G."/>
            <person name="Chen Q."/>
            <person name="Chen Z."/>
            <person name="Lan J."/>
            <person name="Che J."/>
            <person name="Ge C."/>
            <person name="Shi H."/>
            <person name="Pan Z."/>
            <person name="Liu X."/>
        </authorList>
    </citation>
    <scope>NUCLEOTIDE SEQUENCE [LARGE SCALE GENOMIC DNA]</scope>
    <source>
        <strain evidence="5">FJAT-22460</strain>
    </source>
</reference>
<dbReference type="RefSeq" id="WP_054404740.1">
    <property type="nucleotide sequence ID" value="NZ_LIUT01000006.1"/>
</dbReference>
<proteinExistence type="predicted"/>
<name>A0A0M1N425_9BACL</name>
<dbReference type="InterPro" id="IPR007527">
    <property type="entry name" value="Znf_SWIM"/>
</dbReference>
<keyword evidence="1" id="KW-0862">Zinc</keyword>
<sequence length="242" mass="24871">MESAGWAEGIGLAIIPGQLKVKVDGGKESSEPHEVSVQVKMLNPADREKVLAYLEEDPLALYRLLAGQDAAWLDELAPLSLEGETAEASCSCGQAACGHAAALLAAAARQLAAEPLQRLTLLGLPREALLASVFDAWAKAAPPAAGGAAAESATRAKEKGPSGPSPGEWVAEAAAEGRLHRPGPQLGELAVQLSPPPPADQLGPAGDWTSLLPGVRGVSKALGLVARGATKQAEQKRRSLKL</sequence>
<keyword evidence="1" id="KW-0863">Zinc-finger</keyword>
<gene>
    <name evidence="4" type="ORF">AM231_23445</name>
</gene>
<feature type="region of interest" description="Disordered" evidence="2">
    <location>
        <begin position="187"/>
        <end position="208"/>
    </location>
</feature>
<dbReference type="AlphaFoldDB" id="A0A0M1N425"/>
<comment type="caution">
    <text evidence="4">The sequence shown here is derived from an EMBL/GenBank/DDBJ whole genome shotgun (WGS) entry which is preliminary data.</text>
</comment>
<dbReference type="PATRIC" id="fig|1705565.3.peg.838"/>
<feature type="domain" description="SWIM-type" evidence="3">
    <location>
        <begin position="75"/>
        <end position="108"/>
    </location>
</feature>
<keyword evidence="5" id="KW-1185">Reference proteome</keyword>
<dbReference type="PROSITE" id="PS50966">
    <property type="entry name" value="ZF_SWIM"/>
    <property type="match status" value="1"/>
</dbReference>
<dbReference type="PANTHER" id="PTHR38133">
    <property type="entry name" value="SLR1429 PROTEIN"/>
    <property type="match status" value="1"/>
</dbReference>
<organism evidence="4 5">
    <name type="scientific">Paenibacillus solani</name>
    <dbReference type="NCBI Taxonomy" id="1705565"/>
    <lineage>
        <taxon>Bacteria</taxon>
        <taxon>Bacillati</taxon>
        <taxon>Bacillota</taxon>
        <taxon>Bacilli</taxon>
        <taxon>Bacillales</taxon>
        <taxon>Paenibacillaceae</taxon>
        <taxon>Paenibacillus</taxon>
    </lineage>
</organism>
<keyword evidence="1" id="KW-0479">Metal-binding</keyword>
<accession>A0A0M1N425</accession>
<dbReference type="EMBL" id="LIUT01000006">
    <property type="protein sequence ID" value="KOR76886.1"/>
    <property type="molecule type" value="Genomic_DNA"/>
</dbReference>
<dbReference type="Proteomes" id="UP000036932">
    <property type="component" value="Unassembled WGS sequence"/>
</dbReference>
<evidence type="ECO:0000259" key="3">
    <source>
        <dbReference type="PROSITE" id="PS50966"/>
    </source>
</evidence>
<evidence type="ECO:0000256" key="2">
    <source>
        <dbReference type="SAM" id="MobiDB-lite"/>
    </source>
</evidence>
<dbReference type="PANTHER" id="PTHR38133:SF1">
    <property type="entry name" value="SLR1429 PROTEIN"/>
    <property type="match status" value="1"/>
</dbReference>
<evidence type="ECO:0000256" key="1">
    <source>
        <dbReference type="PROSITE-ProRule" id="PRU00325"/>
    </source>
</evidence>